<keyword evidence="3" id="KW-1185">Reference proteome</keyword>
<evidence type="ECO:0000259" key="1">
    <source>
        <dbReference type="Pfam" id="PF01408"/>
    </source>
</evidence>
<dbReference type="InterPro" id="IPR036291">
    <property type="entry name" value="NAD(P)-bd_dom_sf"/>
</dbReference>
<evidence type="ECO:0000313" key="3">
    <source>
        <dbReference type="Proteomes" id="UP001596512"/>
    </source>
</evidence>
<protein>
    <submittedName>
        <fullName evidence="2">Gfo/Idh/MocA family oxidoreductase</fullName>
    </submittedName>
</protein>
<evidence type="ECO:0000313" key="2">
    <source>
        <dbReference type="EMBL" id="MFC7617439.1"/>
    </source>
</evidence>
<dbReference type="Gene3D" id="3.40.50.720">
    <property type="entry name" value="NAD(P)-binding Rossmann-like Domain"/>
    <property type="match status" value="1"/>
</dbReference>
<dbReference type="Pfam" id="PF01408">
    <property type="entry name" value="GFO_IDH_MocA"/>
    <property type="match status" value="1"/>
</dbReference>
<dbReference type="SUPFAM" id="SSF51735">
    <property type="entry name" value="NAD(P)-binding Rossmann-fold domains"/>
    <property type="match status" value="1"/>
</dbReference>
<dbReference type="InterPro" id="IPR000683">
    <property type="entry name" value="Gfo/Idh/MocA-like_OxRdtase_N"/>
</dbReference>
<gene>
    <name evidence="2" type="ORF">ACFQV2_32480</name>
</gene>
<sequence length="326" mass="34148">MLGTLVVGLGRAGAHLHLPVVRTLRDLDPAPAPPIVVFDPVRSVQLGPDVVVARDPAHAALLTDPATTVVHVCTPPSARRDPVAAFAAAGFRRFLVEKPLAADPAGLSALLDLARAADLDVVPVGPWRHSELTRRLLDLRGALGRPVSIAVRQAKPRFTRTLSGDAHPSAFDVEAPHSVGLALRLGGPARVVAAGSSDMLLGAAVFPGLGGAWLALEHEDGLRTEISTDLTAPVRERRVTVEFERGTAVGHFAVSAADEYAQLRVRTPSATTRSVFRDDSLTAFTARAYRHFAGVEPMPGELASGAAVVSLIADAKRLAAPVGAAR</sequence>
<reference evidence="3" key="1">
    <citation type="journal article" date="2019" name="Int. J. Syst. Evol. Microbiol.">
        <title>The Global Catalogue of Microorganisms (GCM) 10K type strain sequencing project: providing services to taxonomists for standard genome sequencing and annotation.</title>
        <authorList>
            <consortium name="The Broad Institute Genomics Platform"/>
            <consortium name="The Broad Institute Genome Sequencing Center for Infectious Disease"/>
            <person name="Wu L."/>
            <person name="Ma J."/>
        </authorList>
    </citation>
    <scope>NUCLEOTIDE SEQUENCE [LARGE SCALE GENOMIC DNA]</scope>
    <source>
        <strain evidence="3">JCM 17695</strain>
    </source>
</reference>
<accession>A0ABW2TUN3</accession>
<dbReference type="EMBL" id="JBHTEY010000004">
    <property type="protein sequence ID" value="MFC7617439.1"/>
    <property type="molecule type" value="Genomic_DNA"/>
</dbReference>
<proteinExistence type="predicted"/>
<dbReference type="Proteomes" id="UP001596512">
    <property type="component" value="Unassembled WGS sequence"/>
</dbReference>
<name>A0ABW2TUN3_9PSEU</name>
<comment type="caution">
    <text evidence="2">The sequence shown here is derived from an EMBL/GenBank/DDBJ whole genome shotgun (WGS) entry which is preliminary data.</text>
</comment>
<organism evidence="2 3">
    <name type="scientific">Actinokineospora soli</name>
    <dbReference type="NCBI Taxonomy" id="1048753"/>
    <lineage>
        <taxon>Bacteria</taxon>
        <taxon>Bacillati</taxon>
        <taxon>Actinomycetota</taxon>
        <taxon>Actinomycetes</taxon>
        <taxon>Pseudonocardiales</taxon>
        <taxon>Pseudonocardiaceae</taxon>
        <taxon>Actinokineospora</taxon>
    </lineage>
</organism>
<feature type="domain" description="Gfo/Idh/MocA-like oxidoreductase N-terminal" evidence="1">
    <location>
        <begin position="4"/>
        <end position="118"/>
    </location>
</feature>
<dbReference type="Gene3D" id="3.30.360.10">
    <property type="entry name" value="Dihydrodipicolinate Reductase, domain 2"/>
    <property type="match status" value="1"/>
</dbReference>